<gene>
    <name evidence="2" type="ORF">BLNAU_7636</name>
</gene>
<organism evidence="2 3">
    <name type="scientific">Blattamonas nauphoetae</name>
    <dbReference type="NCBI Taxonomy" id="2049346"/>
    <lineage>
        <taxon>Eukaryota</taxon>
        <taxon>Metamonada</taxon>
        <taxon>Preaxostyla</taxon>
        <taxon>Oxymonadida</taxon>
        <taxon>Blattamonas</taxon>
    </lineage>
</organism>
<evidence type="ECO:0000313" key="3">
    <source>
        <dbReference type="Proteomes" id="UP001281761"/>
    </source>
</evidence>
<comment type="caution">
    <text evidence="2">The sequence shown here is derived from an EMBL/GenBank/DDBJ whole genome shotgun (WGS) entry which is preliminary data.</text>
</comment>
<dbReference type="Gene3D" id="1.10.418.10">
    <property type="entry name" value="Calponin-like domain"/>
    <property type="match status" value="1"/>
</dbReference>
<proteinExistence type="predicted"/>
<sequence>MGMETMIVSKKARVLCLLKYQVTKFVEDVLGRSIQCDVMDSAKDTTIFDFIKVLKPEVELPKIWTDGQTYHYIENIQSFNKLCEEHFGIPKDDLLDVRQAGNSAASTKIQMLNILYRLIGEAQKRQLTDKQLVDKSQAPQFSQGELLEASKLLNEAEAEKGKKLYLQGDVKEAQQDETETITVSSEEAVRARGEESSADPQPAPADASAQAGDSSETGENKQDNKLLKYILAGVAGLAVLKTIF</sequence>
<dbReference type="InterPro" id="IPR036872">
    <property type="entry name" value="CH_dom_sf"/>
</dbReference>
<reference evidence="2 3" key="1">
    <citation type="journal article" date="2022" name="bioRxiv">
        <title>Genomics of Preaxostyla Flagellates Illuminates Evolutionary Transitions and the Path Towards Mitochondrial Loss.</title>
        <authorList>
            <person name="Novak L.V.F."/>
            <person name="Treitli S.C."/>
            <person name="Pyrih J."/>
            <person name="Halakuc P."/>
            <person name="Pipaliya S.V."/>
            <person name="Vacek V."/>
            <person name="Brzon O."/>
            <person name="Soukal P."/>
            <person name="Eme L."/>
            <person name="Dacks J.B."/>
            <person name="Karnkowska A."/>
            <person name="Elias M."/>
            <person name="Hampl V."/>
        </authorList>
    </citation>
    <scope>NUCLEOTIDE SEQUENCE [LARGE SCALE GENOMIC DNA]</scope>
    <source>
        <strain evidence="2">NAU3</strain>
        <tissue evidence="2">Gut</tissue>
    </source>
</reference>
<feature type="compositionally biased region" description="Low complexity" evidence="1">
    <location>
        <begin position="198"/>
        <end position="215"/>
    </location>
</feature>
<accession>A0ABQ9Y171</accession>
<feature type="region of interest" description="Disordered" evidence="1">
    <location>
        <begin position="175"/>
        <end position="222"/>
    </location>
</feature>
<evidence type="ECO:0000313" key="2">
    <source>
        <dbReference type="EMBL" id="KAK2957479.1"/>
    </source>
</evidence>
<dbReference type="EMBL" id="JARBJD010000046">
    <property type="protein sequence ID" value="KAK2957479.1"/>
    <property type="molecule type" value="Genomic_DNA"/>
</dbReference>
<dbReference type="SUPFAM" id="SSF47576">
    <property type="entry name" value="Calponin-homology domain, CH-domain"/>
    <property type="match status" value="1"/>
</dbReference>
<keyword evidence="3" id="KW-1185">Reference proteome</keyword>
<evidence type="ECO:0000256" key="1">
    <source>
        <dbReference type="SAM" id="MobiDB-lite"/>
    </source>
</evidence>
<name>A0ABQ9Y171_9EUKA</name>
<dbReference type="Proteomes" id="UP001281761">
    <property type="component" value="Unassembled WGS sequence"/>
</dbReference>
<protein>
    <recommendedName>
        <fullName evidence="4">Calponin-homology (CH) domain-containing protein</fullName>
    </recommendedName>
</protein>
<evidence type="ECO:0008006" key="4">
    <source>
        <dbReference type="Google" id="ProtNLM"/>
    </source>
</evidence>